<protein>
    <submittedName>
        <fullName evidence="3">Nucleotide-binding universal stress protein, UspA family</fullName>
    </submittedName>
</protein>
<dbReference type="AlphaFoldDB" id="A0A1I6IMH5"/>
<sequence length="271" mass="29053">MYAALVPVDRDRDRAFHQAKYVERLASSGGDVAATVLYVVPPKEFERADDVAFESVESAVEAADYLEDAGIPVTRAVGDGSPADEIVRTADELDADEIVAGGRKRSGVTPLLLGSTVHDVMLSADRPVTITGERSVFGEGTQTLLVAVDRDVERATRQADYVAARPNAEDVEAVVYYVFPHQDYKGAPPHEFEEVEAAVEAADRLEAAGVSVERLSEGGEVERKILRTADERDADGIVMGGRKRSGVQKVLLGSVALDVMLSADRPVTLTG</sequence>
<keyword evidence="4" id="KW-1185">Reference proteome</keyword>
<dbReference type="SUPFAM" id="SSF52402">
    <property type="entry name" value="Adenine nucleotide alpha hydrolases-like"/>
    <property type="match status" value="2"/>
</dbReference>
<dbReference type="EMBL" id="FOYT01000003">
    <property type="protein sequence ID" value="SFR67480.1"/>
    <property type="molecule type" value="Genomic_DNA"/>
</dbReference>
<name>A0A1I6IMH5_9EURY</name>
<feature type="domain" description="UspA" evidence="2">
    <location>
        <begin position="5"/>
        <end position="130"/>
    </location>
</feature>
<proteinExistence type="inferred from homology"/>
<dbReference type="Gene3D" id="3.40.50.620">
    <property type="entry name" value="HUPs"/>
    <property type="match status" value="2"/>
</dbReference>
<evidence type="ECO:0000259" key="2">
    <source>
        <dbReference type="Pfam" id="PF00582"/>
    </source>
</evidence>
<dbReference type="InterPro" id="IPR006016">
    <property type="entry name" value="UspA"/>
</dbReference>
<dbReference type="CDD" id="cd00293">
    <property type="entry name" value="USP-like"/>
    <property type="match status" value="2"/>
</dbReference>
<evidence type="ECO:0000256" key="1">
    <source>
        <dbReference type="ARBA" id="ARBA00008791"/>
    </source>
</evidence>
<dbReference type="InterPro" id="IPR014729">
    <property type="entry name" value="Rossmann-like_a/b/a_fold"/>
</dbReference>
<evidence type="ECO:0000313" key="4">
    <source>
        <dbReference type="Proteomes" id="UP000198531"/>
    </source>
</evidence>
<dbReference type="RefSeq" id="WP_089809858.1">
    <property type="nucleotide sequence ID" value="NZ_FOYT01000003.1"/>
</dbReference>
<dbReference type="PANTHER" id="PTHR46268:SF6">
    <property type="entry name" value="UNIVERSAL STRESS PROTEIN UP12"/>
    <property type="match status" value="1"/>
</dbReference>
<feature type="domain" description="UspA" evidence="2">
    <location>
        <begin position="142"/>
        <end position="269"/>
    </location>
</feature>
<gene>
    <name evidence="3" type="ORF">SAMN04487947_3430</name>
</gene>
<dbReference type="OrthoDB" id="281037at2157"/>
<comment type="similarity">
    <text evidence="1">Belongs to the universal stress protein A family.</text>
</comment>
<organism evidence="3 4">
    <name type="scientific">Halogeometricum rufum</name>
    <dbReference type="NCBI Taxonomy" id="553469"/>
    <lineage>
        <taxon>Archaea</taxon>
        <taxon>Methanobacteriati</taxon>
        <taxon>Methanobacteriota</taxon>
        <taxon>Stenosarchaea group</taxon>
        <taxon>Halobacteria</taxon>
        <taxon>Halobacteriales</taxon>
        <taxon>Haloferacaceae</taxon>
        <taxon>Halogeometricum</taxon>
    </lineage>
</organism>
<dbReference type="PRINTS" id="PR01438">
    <property type="entry name" value="UNVRSLSTRESS"/>
</dbReference>
<dbReference type="Proteomes" id="UP000198531">
    <property type="component" value="Unassembled WGS sequence"/>
</dbReference>
<reference evidence="4" key="1">
    <citation type="submission" date="2016-10" db="EMBL/GenBank/DDBJ databases">
        <authorList>
            <person name="Varghese N."/>
            <person name="Submissions S."/>
        </authorList>
    </citation>
    <scope>NUCLEOTIDE SEQUENCE [LARGE SCALE GENOMIC DNA]</scope>
    <source>
        <strain evidence="4">CGMCC 1.7736</strain>
    </source>
</reference>
<evidence type="ECO:0000313" key="3">
    <source>
        <dbReference type="EMBL" id="SFR67480.1"/>
    </source>
</evidence>
<accession>A0A1I6IMH5</accession>
<dbReference type="Pfam" id="PF00582">
    <property type="entry name" value="Usp"/>
    <property type="match status" value="2"/>
</dbReference>
<dbReference type="PANTHER" id="PTHR46268">
    <property type="entry name" value="STRESS RESPONSE PROTEIN NHAX"/>
    <property type="match status" value="1"/>
</dbReference>
<dbReference type="InterPro" id="IPR006015">
    <property type="entry name" value="Universal_stress_UspA"/>
</dbReference>